<reference evidence="3" key="1">
    <citation type="submission" date="2017-01" db="EMBL/GenBank/DDBJ databases">
        <authorList>
            <person name="Varghese N."/>
            <person name="Submissions S."/>
        </authorList>
    </citation>
    <scope>NUCLEOTIDE SEQUENCE [LARGE SCALE GENOMIC DNA]</scope>
    <source>
        <strain evidence="3">DSM 22306</strain>
    </source>
</reference>
<proteinExistence type="predicted"/>
<evidence type="ECO:0008006" key="4">
    <source>
        <dbReference type="Google" id="ProtNLM"/>
    </source>
</evidence>
<keyword evidence="3" id="KW-1185">Reference proteome</keyword>
<dbReference type="OrthoDB" id="6087293at2"/>
<keyword evidence="1" id="KW-0812">Transmembrane</keyword>
<gene>
    <name evidence="2" type="ORF">SAMN05421760_102290</name>
</gene>
<evidence type="ECO:0000256" key="1">
    <source>
        <dbReference type="SAM" id="Phobius"/>
    </source>
</evidence>
<keyword evidence="1" id="KW-1133">Transmembrane helix</keyword>
<name>A0A1N7KAR3_9GAMM</name>
<feature type="transmembrane region" description="Helical" evidence="1">
    <location>
        <begin position="6"/>
        <end position="26"/>
    </location>
</feature>
<organism evidence="2 3">
    <name type="scientific">Neptunomonas antarctica</name>
    <dbReference type="NCBI Taxonomy" id="619304"/>
    <lineage>
        <taxon>Bacteria</taxon>
        <taxon>Pseudomonadati</taxon>
        <taxon>Pseudomonadota</taxon>
        <taxon>Gammaproteobacteria</taxon>
        <taxon>Oceanospirillales</taxon>
        <taxon>Oceanospirillaceae</taxon>
        <taxon>Neptunomonas</taxon>
    </lineage>
</organism>
<evidence type="ECO:0000313" key="2">
    <source>
        <dbReference type="EMBL" id="SIS58514.1"/>
    </source>
</evidence>
<dbReference type="Proteomes" id="UP000185999">
    <property type="component" value="Unassembled WGS sequence"/>
</dbReference>
<evidence type="ECO:0000313" key="3">
    <source>
        <dbReference type="Proteomes" id="UP000185999"/>
    </source>
</evidence>
<protein>
    <recommendedName>
        <fullName evidence="4">DNA topoisomerase I</fullName>
    </recommendedName>
</protein>
<keyword evidence="1" id="KW-0472">Membrane</keyword>
<sequence length="235" mass="26381">MSQDNLIYIVIIALIGAIALGINHFISQKEHNTSVKSSRLIWLRTQAFYTLDAIAMLKAAGCKPDILDKLNQHAMILIEEISTLAPDSDLMTQVNNQKETADRTVPGQGAFSSDKDLKRFQIYINFTEKLLSQMVKKNKLSPLLAKNYGEELYWLNISVVAEAHIHQAHSFLNSDEKLTALSHLKHAKAVIVRAMVSQQKKQPVLDRIQPQIDDIQPRKVSHGGALSESLDNFLK</sequence>
<dbReference type="RefSeq" id="WP_054342386.1">
    <property type="nucleotide sequence ID" value="NZ_FTOE01000002.1"/>
</dbReference>
<dbReference type="EMBL" id="FTOE01000002">
    <property type="protein sequence ID" value="SIS58514.1"/>
    <property type="molecule type" value="Genomic_DNA"/>
</dbReference>
<accession>A0A1N7KAR3</accession>
<dbReference type="AlphaFoldDB" id="A0A1N7KAR3"/>